<dbReference type="Gene3D" id="3.30.565.10">
    <property type="entry name" value="Histidine kinase-like ATPase, C-terminal domain"/>
    <property type="match status" value="1"/>
</dbReference>
<dbReference type="SUPFAM" id="SSF55874">
    <property type="entry name" value="ATPase domain of HSP90 chaperone/DNA topoisomerase II/histidine kinase"/>
    <property type="match status" value="1"/>
</dbReference>
<dbReference type="GO" id="GO:0009927">
    <property type="term" value="F:histidine phosphotransfer kinase activity"/>
    <property type="evidence" value="ECO:0007669"/>
    <property type="project" value="TreeGrafter"/>
</dbReference>
<dbReference type="GO" id="GO:0005886">
    <property type="term" value="C:plasma membrane"/>
    <property type="evidence" value="ECO:0007669"/>
    <property type="project" value="TreeGrafter"/>
</dbReference>
<evidence type="ECO:0000256" key="3">
    <source>
        <dbReference type="ARBA" id="ARBA00022679"/>
    </source>
</evidence>
<evidence type="ECO:0000256" key="2">
    <source>
        <dbReference type="ARBA" id="ARBA00012438"/>
    </source>
</evidence>
<dbReference type="InterPro" id="IPR036890">
    <property type="entry name" value="HATPase_C_sf"/>
</dbReference>
<evidence type="ECO:0000256" key="1">
    <source>
        <dbReference type="ARBA" id="ARBA00000085"/>
    </source>
</evidence>
<organism evidence="9 10">
    <name type="scientific">Mycena citricolor</name>
    <dbReference type="NCBI Taxonomy" id="2018698"/>
    <lineage>
        <taxon>Eukaryota</taxon>
        <taxon>Fungi</taxon>
        <taxon>Dikarya</taxon>
        <taxon>Basidiomycota</taxon>
        <taxon>Agaricomycotina</taxon>
        <taxon>Agaricomycetes</taxon>
        <taxon>Agaricomycetidae</taxon>
        <taxon>Agaricales</taxon>
        <taxon>Marasmiineae</taxon>
        <taxon>Mycenaceae</taxon>
        <taxon>Mycena</taxon>
    </lineage>
</organism>
<protein>
    <recommendedName>
        <fullName evidence="2">histidine kinase</fullName>
        <ecNumber evidence="2">2.7.13.3</ecNumber>
    </recommendedName>
</protein>
<dbReference type="CDD" id="cd17546">
    <property type="entry name" value="REC_hyHK_CKI1_RcsC-like"/>
    <property type="match status" value="1"/>
</dbReference>
<dbReference type="SUPFAM" id="SSF55781">
    <property type="entry name" value="GAF domain-like"/>
    <property type="match status" value="1"/>
</dbReference>
<dbReference type="InterPro" id="IPR005467">
    <property type="entry name" value="His_kinase_dom"/>
</dbReference>
<evidence type="ECO:0000313" key="9">
    <source>
        <dbReference type="EMBL" id="CAK5274679.1"/>
    </source>
</evidence>
<sequence length="952" mass="104070">MAASYPSGSGLDDELITQWTGFLQDYAKGEDRPRPPALLPPHVSVHPPSGSNLSLPAFDVPLYPPGKISKDTARVIAEFYSQYGFLPPPRAEEECLRNQVIELYNLFRPDQVEHFHRCSSLLHAFFPIAPVVTINLFHNDFQIVVSKAGDFPLRQGENLLTEISICGHVILKKDRSIIEMLEVSKDWRFLGNPWCTAESLPVKGYVGIPLSLNVDPSDPNNHQVVNVGVLALLSQTPFPPLLDSQRKVLSELSAILSIQLRSTWEVWSRNKETQLRNAVSTLLEKALVQENTDVVTTPGAAMAEPPVQGSIRSMTPQPSVEKGKSTTKTIFSDAAEQLRTLLEVDFAVIIDLTAIHVTHTRSSFKSSHKWAADTSEARIQKRLAQQILGSSMSAMPNAPNLRENFSTIKAMDAIIQFLEKYTESERSIFLNGEGFPKSGLEGLLECPPLPLAGLAAPGLPPAGRGAHYSGGVSAMAHIALPLFMSQRPNLLIVVASSTPYFAFTSADVTFVRNIGSILCARLGLDAVVQADAAKTAFHLDLIRDSYKAGEISGVPTLLSSAEHCGTALRDIVDDVLDYGKMAMTSPAAASPETKQHLHSQIDLLYVTVETTKSCYLRRLLGLRARGELAPSDRKGQVKLFVKHELRSNWLVNMDVPGFVRILNNLITNSLKYTSEGTITVSLSLELEPNLKPCAIVQVQDTGLGMGSAFLDRMFEPFTQADSFSPGAGLVEKGLHITKAIVERMDGKISVHSRPGSGSTFTVTLPIEDPSFHSENTTNKLETVEISTSPKNDSPPSIPPPMPAKPEANVVDPSSHLTILVVDDNAISRKLLVAMLKRMNVTAHQAEDGLVALEVFQAVKPHVVWTDISMPRMDGVTAAKEMRKVERARGWPPCYIVAITGLGLSDEQIRREALHGPAALDAWLIKGQTNIKSLKDSLDVVRQRMRANLGESL</sequence>
<comment type="caution">
    <text evidence="9">The sequence shown here is derived from an EMBL/GenBank/DDBJ whole genome shotgun (WGS) entry which is preliminary data.</text>
</comment>
<accession>A0AAD2HDE4</accession>
<dbReference type="InterPro" id="IPR001789">
    <property type="entry name" value="Sig_transdc_resp-reg_receiver"/>
</dbReference>
<dbReference type="PANTHER" id="PTHR43047">
    <property type="entry name" value="TWO-COMPONENT HISTIDINE PROTEIN KINASE"/>
    <property type="match status" value="1"/>
</dbReference>
<keyword evidence="10" id="KW-1185">Reference proteome</keyword>
<dbReference type="SMART" id="SM00448">
    <property type="entry name" value="REC"/>
    <property type="match status" value="1"/>
</dbReference>
<feature type="region of interest" description="Disordered" evidence="6">
    <location>
        <begin position="785"/>
        <end position="809"/>
    </location>
</feature>
<dbReference type="Pfam" id="PF00072">
    <property type="entry name" value="Response_reg"/>
    <property type="match status" value="1"/>
</dbReference>
<dbReference type="AlphaFoldDB" id="A0AAD2HDE4"/>
<feature type="domain" description="Response regulatory" evidence="8">
    <location>
        <begin position="817"/>
        <end position="940"/>
    </location>
</feature>
<keyword evidence="3" id="KW-0808">Transferase</keyword>
<proteinExistence type="predicted"/>
<dbReference type="InterPro" id="IPR003594">
    <property type="entry name" value="HATPase_dom"/>
</dbReference>
<dbReference type="Proteomes" id="UP001295794">
    <property type="component" value="Unassembled WGS sequence"/>
</dbReference>
<evidence type="ECO:0000259" key="7">
    <source>
        <dbReference type="PROSITE" id="PS50109"/>
    </source>
</evidence>
<gene>
    <name evidence="9" type="ORF">MYCIT1_LOCUS21976</name>
</gene>
<evidence type="ECO:0000256" key="4">
    <source>
        <dbReference type="ARBA" id="ARBA00022777"/>
    </source>
</evidence>
<dbReference type="PROSITE" id="PS50110">
    <property type="entry name" value="RESPONSE_REGULATORY"/>
    <property type="match status" value="1"/>
</dbReference>
<reference evidence="9" key="1">
    <citation type="submission" date="2023-11" db="EMBL/GenBank/DDBJ databases">
        <authorList>
            <person name="De Vega J J."/>
            <person name="De Vega J J."/>
        </authorList>
    </citation>
    <scope>NUCLEOTIDE SEQUENCE</scope>
</reference>
<feature type="region of interest" description="Disordered" evidence="6">
    <location>
        <begin position="299"/>
        <end position="324"/>
    </location>
</feature>
<name>A0AAD2HDE4_9AGAR</name>
<dbReference type="InterPro" id="IPR004358">
    <property type="entry name" value="Sig_transdc_His_kin-like_C"/>
</dbReference>
<comment type="catalytic activity">
    <reaction evidence="1">
        <text>ATP + protein L-histidine = ADP + protein N-phospho-L-histidine.</text>
        <dbReference type="EC" id="2.7.13.3"/>
    </reaction>
</comment>
<evidence type="ECO:0000313" key="10">
    <source>
        <dbReference type="Proteomes" id="UP001295794"/>
    </source>
</evidence>
<dbReference type="SUPFAM" id="SSF52172">
    <property type="entry name" value="CheY-like"/>
    <property type="match status" value="1"/>
</dbReference>
<keyword evidence="5" id="KW-0597">Phosphoprotein</keyword>
<feature type="domain" description="Histidine kinase" evidence="7">
    <location>
        <begin position="658"/>
        <end position="768"/>
    </location>
</feature>
<dbReference type="InterPro" id="IPR011006">
    <property type="entry name" value="CheY-like_superfamily"/>
</dbReference>
<dbReference type="SMART" id="SM00387">
    <property type="entry name" value="HATPase_c"/>
    <property type="match status" value="1"/>
</dbReference>
<dbReference type="GO" id="GO:0000155">
    <property type="term" value="F:phosphorelay sensor kinase activity"/>
    <property type="evidence" value="ECO:0007669"/>
    <property type="project" value="TreeGrafter"/>
</dbReference>
<dbReference type="Pfam" id="PF02518">
    <property type="entry name" value="HATPase_c"/>
    <property type="match status" value="1"/>
</dbReference>
<keyword evidence="4" id="KW-0418">Kinase</keyword>
<dbReference type="EC" id="2.7.13.3" evidence="2"/>
<evidence type="ECO:0000256" key="6">
    <source>
        <dbReference type="SAM" id="MobiDB-lite"/>
    </source>
</evidence>
<dbReference type="PANTHER" id="PTHR43047:SF72">
    <property type="entry name" value="OSMOSENSING HISTIDINE PROTEIN KINASE SLN1"/>
    <property type="match status" value="1"/>
</dbReference>
<evidence type="ECO:0000256" key="5">
    <source>
        <dbReference type="PROSITE-ProRule" id="PRU00169"/>
    </source>
</evidence>
<dbReference type="EMBL" id="CAVNYO010000403">
    <property type="protein sequence ID" value="CAK5274679.1"/>
    <property type="molecule type" value="Genomic_DNA"/>
</dbReference>
<dbReference type="PRINTS" id="PR00344">
    <property type="entry name" value="BCTRLSENSOR"/>
</dbReference>
<feature type="modified residue" description="4-aspartylphosphate" evidence="5">
    <location>
        <position position="866"/>
    </location>
</feature>
<dbReference type="PROSITE" id="PS50109">
    <property type="entry name" value="HIS_KIN"/>
    <property type="match status" value="1"/>
</dbReference>
<dbReference type="Gene3D" id="3.40.50.2300">
    <property type="match status" value="1"/>
</dbReference>
<evidence type="ECO:0000259" key="8">
    <source>
        <dbReference type="PROSITE" id="PS50110"/>
    </source>
</evidence>